<dbReference type="AlphaFoldDB" id="A0A9P0QP76"/>
<dbReference type="GO" id="GO:0004061">
    <property type="term" value="F:arylformamidase activity"/>
    <property type="evidence" value="ECO:0007669"/>
    <property type="project" value="UniProtKB-UniRule"/>
</dbReference>
<feature type="active site" description="Nucleophile" evidence="3">
    <location>
        <position position="102"/>
    </location>
</feature>
<dbReference type="EMBL" id="CAKXYY010000006">
    <property type="protein sequence ID" value="CAH2352165.1"/>
    <property type="molecule type" value="Genomic_DNA"/>
</dbReference>
<comment type="domain">
    <text evidence="3">The main chain amide nitrogen atoms of the second glycine and its adjacent residue in the HGGXW motif define the oxyanion hole, and stabilize the oxyanion that forms during the nucleophilic attack by the catalytic serine during substrate cleavage.</text>
</comment>
<organism evidence="5 6">
    <name type="scientific">[Candida] railenensis</name>
    <dbReference type="NCBI Taxonomy" id="45579"/>
    <lineage>
        <taxon>Eukaryota</taxon>
        <taxon>Fungi</taxon>
        <taxon>Dikarya</taxon>
        <taxon>Ascomycota</taxon>
        <taxon>Saccharomycotina</taxon>
        <taxon>Pichiomycetes</taxon>
        <taxon>Debaryomycetaceae</taxon>
        <taxon>Kurtzmaniella</taxon>
    </lineage>
</organism>
<feature type="active site" evidence="3">
    <location>
        <position position="216"/>
    </location>
</feature>
<gene>
    <name evidence="3" type="primary">BNA7</name>
    <name evidence="5" type="ORF">CLIB1423_06S00232</name>
</gene>
<dbReference type="EC" id="3.5.1.9" evidence="3"/>
<keyword evidence="2 3" id="KW-0823">Tryptophan catabolism</keyword>
<dbReference type="Proteomes" id="UP000837801">
    <property type="component" value="Unassembled WGS sequence"/>
</dbReference>
<dbReference type="SUPFAM" id="SSF53474">
    <property type="entry name" value="alpha/beta-Hydrolases"/>
    <property type="match status" value="1"/>
</dbReference>
<comment type="catalytic activity">
    <reaction evidence="3">
        <text>N-formyl-L-kynurenine + H2O = L-kynurenine + formate + H(+)</text>
        <dbReference type="Rhea" id="RHEA:13009"/>
        <dbReference type="ChEBI" id="CHEBI:15377"/>
        <dbReference type="ChEBI" id="CHEBI:15378"/>
        <dbReference type="ChEBI" id="CHEBI:15740"/>
        <dbReference type="ChEBI" id="CHEBI:57959"/>
        <dbReference type="ChEBI" id="CHEBI:58629"/>
        <dbReference type="EC" id="3.5.1.9"/>
    </reaction>
</comment>
<dbReference type="InterPro" id="IPR050300">
    <property type="entry name" value="GDXG_lipolytic_enzyme"/>
</dbReference>
<keyword evidence="1 3" id="KW-0378">Hydrolase</keyword>
<dbReference type="GO" id="GO:0019441">
    <property type="term" value="P:L-tryptophan catabolic process to kynurenine"/>
    <property type="evidence" value="ECO:0007669"/>
    <property type="project" value="UniProtKB-UniRule"/>
</dbReference>
<dbReference type="Pfam" id="PF07859">
    <property type="entry name" value="Abhydrolase_3"/>
    <property type="match status" value="1"/>
</dbReference>
<sequence length="237" mass="26736">MTESFGSDPLQTVKVFRYDEANNVGVIFIHGGAWRDPNNTYDDFKEFASYAEANYPSLNLFGVNYRLSPNVKHPGHLQDISESVEYLKKTYDLTDIVLVGHSVGATLILQYIRRTEAAEGVRISNCYLIDGIFDIPELVSEYPGYASFVNEAFTSEKQYSEATDIYDARFSGIGHIYIIQSLQDELLSERQTDLLAGYLANTSTKFLVQKGNWGLHEEVYRRKEVFDLVLGTIGTAP</sequence>
<evidence type="ECO:0000256" key="3">
    <source>
        <dbReference type="HAMAP-Rule" id="MF_03014"/>
    </source>
</evidence>
<feature type="domain" description="Alpha/beta hydrolase fold-3" evidence="4">
    <location>
        <begin position="26"/>
        <end position="137"/>
    </location>
</feature>
<evidence type="ECO:0000313" key="5">
    <source>
        <dbReference type="EMBL" id="CAH2352165.1"/>
    </source>
</evidence>
<accession>A0A9P0QP76</accession>
<evidence type="ECO:0000313" key="6">
    <source>
        <dbReference type="Proteomes" id="UP000837801"/>
    </source>
</evidence>
<comment type="pathway">
    <text evidence="3">Amino-acid degradation; L-tryptophan degradation via kynurenine pathway; L-kynurenine from L-tryptophan: step 2/2.</text>
</comment>
<evidence type="ECO:0000256" key="1">
    <source>
        <dbReference type="ARBA" id="ARBA00022801"/>
    </source>
</evidence>
<dbReference type="GO" id="GO:0034354">
    <property type="term" value="P:'de novo' NAD+ biosynthetic process from L-tryptophan"/>
    <property type="evidence" value="ECO:0007669"/>
    <property type="project" value="UniProtKB-UniRule"/>
</dbReference>
<evidence type="ECO:0000259" key="4">
    <source>
        <dbReference type="Pfam" id="PF07859"/>
    </source>
</evidence>
<dbReference type="InterPro" id="IPR027519">
    <property type="entry name" value="KFase_ver/fungi-typ"/>
</dbReference>
<comment type="caution">
    <text evidence="5">The sequence shown here is derived from an EMBL/GenBank/DDBJ whole genome shotgun (WGS) entry which is preliminary data.</text>
</comment>
<comment type="subunit">
    <text evidence="3">Homodimer.</text>
</comment>
<feature type="short sequence motif" description="HGGXW" evidence="3">
    <location>
        <begin position="30"/>
        <end position="34"/>
    </location>
</feature>
<dbReference type="InterPro" id="IPR029058">
    <property type="entry name" value="AB_hydrolase_fold"/>
</dbReference>
<protein>
    <recommendedName>
        <fullName evidence="3">Kynurenine formamidase</fullName>
        <shortName evidence="3">KFA</shortName>
        <shortName evidence="3">KFase</shortName>
        <ecNumber evidence="3">3.5.1.9</ecNumber>
    </recommendedName>
    <alternativeName>
        <fullName evidence="3">Arylformamidase</fullName>
    </alternativeName>
    <alternativeName>
        <fullName evidence="3">N-formylkynurenine formamidase</fullName>
        <shortName evidence="3">FKF</shortName>
    </alternativeName>
</protein>
<name>A0A9P0QP76_9ASCO</name>
<keyword evidence="6" id="KW-1185">Reference proteome</keyword>
<proteinExistence type="inferred from homology"/>
<evidence type="ECO:0000256" key="2">
    <source>
        <dbReference type="ARBA" id="ARBA00023079"/>
    </source>
</evidence>
<dbReference type="Gene3D" id="3.40.50.1820">
    <property type="entry name" value="alpha/beta hydrolase"/>
    <property type="match status" value="1"/>
</dbReference>
<dbReference type="PANTHER" id="PTHR48081">
    <property type="entry name" value="AB HYDROLASE SUPERFAMILY PROTEIN C4A8.06C"/>
    <property type="match status" value="1"/>
</dbReference>
<comment type="function">
    <text evidence="3">Catalyzes the hydrolysis of N-formyl-L-kynurenine to L-kynurenine, the second step in the kynurenine pathway of tryptophan degradation. Kynurenine may be further oxidized to nicotinic acid, NAD(H) and NADP(H). Required for elimination of toxic metabolites.</text>
</comment>
<dbReference type="HAMAP" id="MF_03014">
    <property type="entry name" value="KFase"/>
    <property type="match status" value="1"/>
</dbReference>
<reference evidence="5" key="1">
    <citation type="submission" date="2022-03" db="EMBL/GenBank/DDBJ databases">
        <authorList>
            <person name="Legras J.-L."/>
            <person name="Devillers H."/>
            <person name="Grondin C."/>
        </authorList>
    </citation>
    <scope>NUCLEOTIDE SEQUENCE</scope>
    <source>
        <strain evidence="5">CLIB 1423</strain>
    </source>
</reference>
<dbReference type="InterPro" id="IPR013094">
    <property type="entry name" value="AB_hydrolase_3"/>
</dbReference>
<feature type="active site" evidence="3">
    <location>
        <position position="184"/>
    </location>
</feature>
<dbReference type="OrthoDB" id="420264at2759"/>
<comment type="similarity">
    <text evidence="3">Belongs to the kynurenine formamidase family.</text>
</comment>
<dbReference type="PANTHER" id="PTHR48081:SF33">
    <property type="entry name" value="KYNURENINE FORMAMIDASE"/>
    <property type="match status" value="1"/>
</dbReference>